<feature type="compositionally biased region" description="Acidic residues" evidence="1">
    <location>
        <begin position="15"/>
        <end position="28"/>
    </location>
</feature>
<sequence length="38" mass="4363">MPERRVFVIVLGLDGEEEDNTEEEEPELDFYGKAPIPV</sequence>
<dbReference type="Proteomes" id="UP000095283">
    <property type="component" value="Unplaced"/>
</dbReference>
<accession>A0A1I7X949</accession>
<proteinExistence type="predicted"/>
<keyword evidence="2" id="KW-1185">Reference proteome</keyword>
<feature type="region of interest" description="Disordered" evidence="1">
    <location>
        <begin position="15"/>
        <end position="38"/>
    </location>
</feature>
<evidence type="ECO:0000313" key="3">
    <source>
        <dbReference type="WBParaSite" id="Hba_13959"/>
    </source>
</evidence>
<evidence type="ECO:0000256" key="1">
    <source>
        <dbReference type="SAM" id="MobiDB-lite"/>
    </source>
</evidence>
<dbReference type="WBParaSite" id="Hba_13959">
    <property type="protein sequence ID" value="Hba_13959"/>
    <property type="gene ID" value="Hba_13959"/>
</dbReference>
<name>A0A1I7X949_HETBA</name>
<protein>
    <submittedName>
        <fullName evidence="3">Uncharacterized protein</fullName>
    </submittedName>
</protein>
<evidence type="ECO:0000313" key="2">
    <source>
        <dbReference type="Proteomes" id="UP000095283"/>
    </source>
</evidence>
<reference evidence="3" key="1">
    <citation type="submission" date="2016-11" db="UniProtKB">
        <authorList>
            <consortium name="WormBaseParasite"/>
        </authorList>
    </citation>
    <scope>IDENTIFICATION</scope>
</reference>
<organism evidence="2 3">
    <name type="scientific">Heterorhabditis bacteriophora</name>
    <name type="common">Entomopathogenic nematode worm</name>
    <dbReference type="NCBI Taxonomy" id="37862"/>
    <lineage>
        <taxon>Eukaryota</taxon>
        <taxon>Metazoa</taxon>
        <taxon>Ecdysozoa</taxon>
        <taxon>Nematoda</taxon>
        <taxon>Chromadorea</taxon>
        <taxon>Rhabditida</taxon>
        <taxon>Rhabditina</taxon>
        <taxon>Rhabditomorpha</taxon>
        <taxon>Strongyloidea</taxon>
        <taxon>Heterorhabditidae</taxon>
        <taxon>Heterorhabditis</taxon>
    </lineage>
</organism>
<dbReference type="AlphaFoldDB" id="A0A1I7X949"/>